<evidence type="ECO:0000313" key="2">
    <source>
        <dbReference type="Proteomes" id="UP000275078"/>
    </source>
</evidence>
<organism evidence="1 2">
    <name type="scientific">Ascobolus immersus RN42</name>
    <dbReference type="NCBI Taxonomy" id="1160509"/>
    <lineage>
        <taxon>Eukaryota</taxon>
        <taxon>Fungi</taxon>
        <taxon>Dikarya</taxon>
        <taxon>Ascomycota</taxon>
        <taxon>Pezizomycotina</taxon>
        <taxon>Pezizomycetes</taxon>
        <taxon>Pezizales</taxon>
        <taxon>Ascobolaceae</taxon>
        <taxon>Ascobolus</taxon>
    </lineage>
</organism>
<accession>A0A3N4ISP9</accession>
<sequence length="360" mass="40425">MPTPAFKSPPLPHVVVLSLTQSTGTVLFPEYNSHRFFLDPQKTCLELPMLCAGEMGMLKDNKPVPPVVGCIPSIKEEGWSTTGAISSAPSCACWALCFDSQVGQRRLDTVVPATIFTHLLRCLCLLYKEVGSVTLSHANCRRVLQTALFTLQHIRLPLFNTKMHSSIVTTFDKDAIKLTTTSLYSTSMADNQECVSMRLPLAGPGIVVEKYDAWACPLMILFVLEESPWRIPFGLSAFSLWDSWFSRIHGQKEEDSNYCGRFMVVTWCKEQRRHDFGWAVCRIFNRRICLLRKDLTVQIQPERRKSSQKCCRPGISNQEALSGLLKVGKGLLLPVKELVSGTFVSAEMRFGNRIFATLLL</sequence>
<dbReference type="EMBL" id="ML119647">
    <property type="protein sequence ID" value="RPA87251.1"/>
    <property type="molecule type" value="Genomic_DNA"/>
</dbReference>
<dbReference type="Proteomes" id="UP000275078">
    <property type="component" value="Unassembled WGS sequence"/>
</dbReference>
<gene>
    <name evidence="1" type="ORF">BJ508DRAFT_345071</name>
</gene>
<keyword evidence="2" id="KW-1185">Reference proteome</keyword>
<protein>
    <submittedName>
        <fullName evidence="1">Uncharacterized protein</fullName>
    </submittedName>
</protein>
<proteinExistence type="predicted"/>
<reference evidence="1 2" key="1">
    <citation type="journal article" date="2018" name="Nat. Ecol. Evol.">
        <title>Pezizomycetes genomes reveal the molecular basis of ectomycorrhizal truffle lifestyle.</title>
        <authorList>
            <person name="Murat C."/>
            <person name="Payen T."/>
            <person name="Noel B."/>
            <person name="Kuo A."/>
            <person name="Morin E."/>
            <person name="Chen J."/>
            <person name="Kohler A."/>
            <person name="Krizsan K."/>
            <person name="Balestrini R."/>
            <person name="Da Silva C."/>
            <person name="Montanini B."/>
            <person name="Hainaut M."/>
            <person name="Levati E."/>
            <person name="Barry K.W."/>
            <person name="Belfiori B."/>
            <person name="Cichocki N."/>
            <person name="Clum A."/>
            <person name="Dockter R.B."/>
            <person name="Fauchery L."/>
            <person name="Guy J."/>
            <person name="Iotti M."/>
            <person name="Le Tacon F."/>
            <person name="Lindquist E.A."/>
            <person name="Lipzen A."/>
            <person name="Malagnac F."/>
            <person name="Mello A."/>
            <person name="Molinier V."/>
            <person name="Miyauchi S."/>
            <person name="Poulain J."/>
            <person name="Riccioni C."/>
            <person name="Rubini A."/>
            <person name="Sitrit Y."/>
            <person name="Splivallo R."/>
            <person name="Traeger S."/>
            <person name="Wang M."/>
            <person name="Zifcakova L."/>
            <person name="Wipf D."/>
            <person name="Zambonelli A."/>
            <person name="Paolocci F."/>
            <person name="Nowrousian M."/>
            <person name="Ottonello S."/>
            <person name="Baldrian P."/>
            <person name="Spatafora J.W."/>
            <person name="Henrissat B."/>
            <person name="Nagy L.G."/>
            <person name="Aury J.M."/>
            <person name="Wincker P."/>
            <person name="Grigoriev I.V."/>
            <person name="Bonfante P."/>
            <person name="Martin F.M."/>
        </authorList>
    </citation>
    <scope>NUCLEOTIDE SEQUENCE [LARGE SCALE GENOMIC DNA]</scope>
    <source>
        <strain evidence="1 2">RN42</strain>
    </source>
</reference>
<name>A0A3N4ISP9_ASCIM</name>
<evidence type="ECO:0000313" key="1">
    <source>
        <dbReference type="EMBL" id="RPA87251.1"/>
    </source>
</evidence>
<dbReference type="AlphaFoldDB" id="A0A3N4ISP9"/>